<proteinExistence type="predicted"/>
<feature type="domain" description="DUF362" evidence="1">
    <location>
        <begin position="180"/>
        <end position="383"/>
    </location>
</feature>
<sequence>MNQEKFLHIIRCFQDINDRNIDSLGKIYDDRAKLTAMITELLGHDFLESVTGKKILLKPNWVKHSSKETDELCLRTNDQWVIAALEVILPQKPISVTIGDAPIQGCLWEKAISPSFIAQIEQLSEKAGIPVGIKDFRRRTFNPASNIPVSERNPISEYVILDIGSNSFLEPISNSGGNFRVNDYDYQQLAKNQRKGVHKYCITRALFDADIVISMPKIKTHQKTGMTGALKNIVGLNGDKDYLPHHRVGGTKQGGDCYPGSNILRRISEIFIDLANKKQGTTYYLLLHRLSYLLWKMSFPKNTHNLGAAWYGNDTTWRMVMDLNKIAIYGKADGSLSNKPQRQLYSLCDGIIGGQGNGPLHPDPFPFGFVSFTNDSALNDLCMTTLMGFHPDKIPLIHTALKLTDIHNVLITLDHKKINTLQDLEPYSIHTTAAPGWDDYLNAN</sequence>
<dbReference type="RefSeq" id="WP_183411924.1">
    <property type="nucleotide sequence ID" value="NZ_JACHYB010000001.1"/>
</dbReference>
<evidence type="ECO:0000313" key="3">
    <source>
        <dbReference type="Proteomes" id="UP000544222"/>
    </source>
</evidence>
<dbReference type="Pfam" id="PF04015">
    <property type="entry name" value="DUF362"/>
    <property type="match status" value="1"/>
</dbReference>
<evidence type="ECO:0000259" key="1">
    <source>
        <dbReference type="Pfam" id="PF04015"/>
    </source>
</evidence>
<dbReference type="Proteomes" id="UP000544222">
    <property type="component" value="Unassembled WGS sequence"/>
</dbReference>
<comment type="caution">
    <text evidence="2">The sequence shown here is derived from an EMBL/GenBank/DDBJ whole genome shotgun (WGS) entry which is preliminary data.</text>
</comment>
<dbReference type="AlphaFoldDB" id="A0A7W5GZZ6"/>
<protein>
    <submittedName>
        <fullName evidence="2">Uncharacterized protein (DUF362 family)</fullName>
    </submittedName>
</protein>
<organism evidence="2 3">
    <name type="scientific">Microbacter margulisiae</name>
    <dbReference type="NCBI Taxonomy" id="1350067"/>
    <lineage>
        <taxon>Bacteria</taxon>
        <taxon>Pseudomonadati</taxon>
        <taxon>Bacteroidota</taxon>
        <taxon>Bacteroidia</taxon>
        <taxon>Bacteroidales</taxon>
        <taxon>Porphyromonadaceae</taxon>
        <taxon>Microbacter</taxon>
    </lineage>
</organism>
<evidence type="ECO:0000313" key="2">
    <source>
        <dbReference type="EMBL" id="MBB3185988.1"/>
    </source>
</evidence>
<dbReference type="EMBL" id="JACHYB010000001">
    <property type="protein sequence ID" value="MBB3185988.1"/>
    <property type="molecule type" value="Genomic_DNA"/>
</dbReference>
<keyword evidence="3" id="KW-1185">Reference proteome</keyword>
<name>A0A7W5GZZ6_9PORP</name>
<gene>
    <name evidence="2" type="ORF">FHX64_000151</name>
</gene>
<accession>A0A7W5GZZ6</accession>
<dbReference type="InterPro" id="IPR007160">
    <property type="entry name" value="DUF362"/>
</dbReference>
<reference evidence="2 3" key="1">
    <citation type="submission" date="2020-08" db="EMBL/GenBank/DDBJ databases">
        <title>Genomic Encyclopedia of Type Strains, Phase IV (KMG-IV): sequencing the most valuable type-strain genomes for metagenomic binning, comparative biology and taxonomic classification.</title>
        <authorList>
            <person name="Goeker M."/>
        </authorList>
    </citation>
    <scope>NUCLEOTIDE SEQUENCE [LARGE SCALE GENOMIC DNA]</scope>
    <source>
        <strain evidence="2 3">DSM 27471</strain>
    </source>
</reference>